<name>A0ABC8UXV4_9AQUA</name>
<evidence type="ECO:0000256" key="1">
    <source>
        <dbReference type="SAM" id="MobiDB-lite"/>
    </source>
</evidence>
<evidence type="ECO:0000313" key="3">
    <source>
        <dbReference type="Proteomes" id="UP001642360"/>
    </source>
</evidence>
<organism evidence="2 3">
    <name type="scientific">Ilex paraguariensis</name>
    <name type="common">yerba mate</name>
    <dbReference type="NCBI Taxonomy" id="185542"/>
    <lineage>
        <taxon>Eukaryota</taxon>
        <taxon>Viridiplantae</taxon>
        <taxon>Streptophyta</taxon>
        <taxon>Embryophyta</taxon>
        <taxon>Tracheophyta</taxon>
        <taxon>Spermatophyta</taxon>
        <taxon>Magnoliopsida</taxon>
        <taxon>eudicotyledons</taxon>
        <taxon>Gunneridae</taxon>
        <taxon>Pentapetalae</taxon>
        <taxon>asterids</taxon>
        <taxon>campanulids</taxon>
        <taxon>Aquifoliales</taxon>
        <taxon>Aquifoliaceae</taxon>
        <taxon>Ilex</taxon>
    </lineage>
</organism>
<dbReference type="AlphaFoldDB" id="A0ABC8UXV4"/>
<evidence type="ECO:0000313" key="2">
    <source>
        <dbReference type="EMBL" id="CAK9185916.1"/>
    </source>
</evidence>
<feature type="region of interest" description="Disordered" evidence="1">
    <location>
        <begin position="52"/>
        <end position="75"/>
    </location>
</feature>
<keyword evidence="3" id="KW-1185">Reference proteome</keyword>
<protein>
    <submittedName>
        <fullName evidence="2">Uncharacterized protein</fullName>
    </submittedName>
</protein>
<accession>A0ABC8UXV4</accession>
<gene>
    <name evidence="2" type="ORF">ILEXP_LOCUS56376</name>
</gene>
<dbReference type="EMBL" id="CAUOFW020009479">
    <property type="protein sequence ID" value="CAK9185916.1"/>
    <property type="molecule type" value="Genomic_DNA"/>
</dbReference>
<sequence>MNGVWAMEGLMKEVAAMRRVAVAVSVRVRVEWKLRWEKEWHRRNWGITGSVGSGSAASYEKNTKYESWESVTSWR</sequence>
<dbReference type="Proteomes" id="UP001642360">
    <property type="component" value="Unassembled WGS sequence"/>
</dbReference>
<reference evidence="2 3" key="1">
    <citation type="submission" date="2024-02" db="EMBL/GenBank/DDBJ databases">
        <authorList>
            <person name="Vignale AGUSTIN F."/>
            <person name="Sosa J E."/>
            <person name="Modenutti C."/>
        </authorList>
    </citation>
    <scope>NUCLEOTIDE SEQUENCE [LARGE SCALE GENOMIC DNA]</scope>
</reference>
<comment type="caution">
    <text evidence="2">The sequence shown here is derived from an EMBL/GenBank/DDBJ whole genome shotgun (WGS) entry which is preliminary data.</text>
</comment>
<proteinExistence type="predicted"/>